<dbReference type="InterPro" id="IPR036104">
    <property type="entry name" value="BFN_sf"/>
</dbReference>
<organism evidence="2 3">
    <name type="scientific">Pseudonocardia hydrocarbonoxydans</name>
    <dbReference type="NCBI Taxonomy" id="76726"/>
    <lineage>
        <taxon>Bacteria</taxon>
        <taxon>Bacillati</taxon>
        <taxon>Actinomycetota</taxon>
        <taxon>Actinomycetes</taxon>
        <taxon>Pseudonocardiales</taxon>
        <taxon>Pseudonocardiaceae</taxon>
        <taxon>Pseudonocardia</taxon>
    </lineage>
</organism>
<keyword evidence="3" id="KW-1185">Reference proteome</keyword>
<accession>A0A4Y3WSP3</accession>
<dbReference type="EMBL" id="BJNG01000037">
    <property type="protein sequence ID" value="GEC21873.1"/>
    <property type="molecule type" value="Genomic_DNA"/>
</dbReference>
<dbReference type="InterPro" id="IPR003729">
    <property type="entry name" value="Bi_nuclease_dom"/>
</dbReference>
<dbReference type="PROSITE" id="PS51658">
    <property type="entry name" value="BFN"/>
    <property type="match status" value="1"/>
</dbReference>
<name>A0A4Y3WSP3_9PSEU</name>
<dbReference type="RefSeq" id="WP_246086032.1">
    <property type="nucleotide sequence ID" value="NZ_BAAARZ010000006.1"/>
</dbReference>
<sequence>MSMTTMRVLRLVVHVRTREPVLLLGEVDGERCLPVFLRRPQADAIALGARGEDDPQLPQDVVVPLLEGLGHRIAGAEIVALVDGKFQADLVFADGARVELRPSDALAIAVREGLPIGVESTILDEVGQPTADLFPDGTEAAPEKQLEDFRKFIDEVSPDSQGWRDPGHPAG</sequence>
<protein>
    <recommendedName>
        <fullName evidence="1">BFN domain-containing protein</fullName>
    </recommendedName>
</protein>
<comment type="caution">
    <text evidence="2">The sequence shown here is derived from an EMBL/GenBank/DDBJ whole genome shotgun (WGS) entry which is preliminary data.</text>
</comment>
<gene>
    <name evidence="2" type="ORF">PHY01_41560</name>
</gene>
<evidence type="ECO:0000313" key="2">
    <source>
        <dbReference type="EMBL" id="GEC21873.1"/>
    </source>
</evidence>
<evidence type="ECO:0000259" key="1">
    <source>
        <dbReference type="PROSITE" id="PS51658"/>
    </source>
</evidence>
<feature type="domain" description="BFN" evidence="1">
    <location>
        <begin position="3"/>
        <end position="130"/>
    </location>
</feature>
<proteinExistence type="predicted"/>
<dbReference type="AlphaFoldDB" id="A0A4Y3WSP3"/>
<dbReference type="SUPFAM" id="SSF103256">
    <property type="entry name" value="Hypothetical protein TM0160"/>
    <property type="match status" value="1"/>
</dbReference>
<dbReference type="Gene3D" id="3.10.690.10">
    <property type="entry name" value="Bifunctional nuclease domain"/>
    <property type="match status" value="1"/>
</dbReference>
<reference evidence="2 3" key="1">
    <citation type="submission" date="2019-06" db="EMBL/GenBank/DDBJ databases">
        <title>Whole genome shotgun sequence of Pseudonocardia hydrocarbonoxydans NBRC 14498.</title>
        <authorList>
            <person name="Hosoyama A."/>
            <person name="Uohara A."/>
            <person name="Ohji S."/>
            <person name="Ichikawa N."/>
        </authorList>
    </citation>
    <scope>NUCLEOTIDE SEQUENCE [LARGE SCALE GENOMIC DNA]</scope>
    <source>
        <strain evidence="2 3">NBRC 14498</strain>
    </source>
</reference>
<dbReference type="Proteomes" id="UP000320338">
    <property type="component" value="Unassembled WGS sequence"/>
</dbReference>
<dbReference type="GO" id="GO:0004518">
    <property type="term" value="F:nuclease activity"/>
    <property type="evidence" value="ECO:0007669"/>
    <property type="project" value="InterPro"/>
</dbReference>
<evidence type="ECO:0000313" key="3">
    <source>
        <dbReference type="Proteomes" id="UP000320338"/>
    </source>
</evidence>
<dbReference type="Pfam" id="PF02577">
    <property type="entry name" value="BFN_dom"/>
    <property type="match status" value="1"/>
</dbReference>